<reference evidence="1" key="1">
    <citation type="submission" date="2023-03" db="EMBL/GenBank/DDBJ databases">
        <title>Massive genome expansion in bonnet fungi (Mycena s.s.) driven by repeated elements and novel gene families across ecological guilds.</title>
        <authorList>
            <consortium name="Lawrence Berkeley National Laboratory"/>
            <person name="Harder C.B."/>
            <person name="Miyauchi S."/>
            <person name="Viragh M."/>
            <person name="Kuo A."/>
            <person name="Thoen E."/>
            <person name="Andreopoulos B."/>
            <person name="Lu D."/>
            <person name="Skrede I."/>
            <person name="Drula E."/>
            <person name="Henrissat B."/>
            <person name="Morin E."/>
            <person name="Kohler A."/>
            <person name="Barry K."/>
            <person name="LaButti K."/>
            <person name="Morin E."/>
            <person name="Salamov A."/>
            <person name="Lipzen A."/>
            <person name="Mereny Z."/>
            <person name="Hegedus B."/>
            <person name="Baldrian P."/>
            <person name="Stursova M."/>
            <person name="Weitz H."/>
            <person name="Taylor A."/>
            <person name="Grigoriev I.V."/>
            <person name="Nagy L.G."/>
            <person name="Martin F."/>
            <person name="Kauserud H."/>
        </authorList>
    </citation>
    <scope>NUCLEOTIDE SEQUENCE</scope>
    <source>
        <strain evidence="1">CBHHK182m</strain>
    </source>
</reference>
<dbReference type="EMBL" id="JARKIB010000034">
    <property type="protein sequence ID" value="KAJ7761663.1"/>
    <property type="molecule type" value="Genomic_DNA"/>
</dbReference>
<dbReference type="AlphaFoldDB" id="A0AAD7JFU4"/>
<sequence length="256" mass="28216">MGAFLSLHPTVVELHPPPPSVPASDPLHKFSGPGNIARAMVPNSQIAHVTISWDRRIENEFPEVLAAISKTQEPLQILHNFFRVWDPALLLIIKNHLPHLTNLEFRNISSRPPANGDTGGKDPGTQLSLRVLLAELQLRRGSRCGSATYQAFYDALEPLVAGLPSLEVLCCFSHSANLALEFRIVRACQARSTALRGCLLAVWSRVEGNMWHPEAVDPDEADANWRFRWLIARVAAAPAELPDYADNMAQVLGVDS</sequence>
<protein>
    <submittedName>
        <fullName evidence="1">Uncharacterized protein</fullName>
    </submittedName>
</protein>
<name>A0AAD7JFU4_9AGAR</name>
<evidence type="ECO:0000313" key="2">
    <source>
        <dbReference type="Proteomes" id="UP001215598"/>
    </source>
</evidence>
<proteinExistence type="predicted"/>
<comment type="caution">
    <text evidence="1">The sequence shown here is derived from an EMBL/GenBank/DDBJ whole genome shotgun (WGS) entry which is preliminary data.</text>
</comment>
<organism evidence="1 2">
    <name type="scientific">Mycena metata</name>
    <dbReference type="NCBI Taxonomy" id="1033252"/>
    <lineage>
        <taxon>Eukaryota</taxon>
        <taxon>Fungi</taxon>
        <taxon>Dikarya</taxon>
        <taxon>Basidiomycota</taxon>
        <taxon>Agaricomycotina</taxon>
        <taxon>Agaricomycetes</taxon>
        <taxon>Agaricomycetidae</taxon>
        <taxon>Agaricales</taxon>
        <taxon>Marasmiineae</taxon>
        <taxon>Mycenaceae</taxon>
        <taxon>Mycena</taxon>
    </lineage>
</organism>
<gene>
    <name evidence="1" type="ORF">B0H16DRAFT_1455870</name>
</gene>
<accession>A0AAD7JFU4</accession>
<evidence type="ECO:0000313" key="1">
    <source>
        <dbReference type="EMBL" id="KAJ7761663.1"/>
    </source>
</evidence>
<dbReference type="Proteomes" id="UP001215598">
    <property type="component" value="Unassembled WGS sequence"/>
</dbReference>
<keyword evidence="2" id="KW-1185">Reference proteome</keyword>